<evidence type="ECO:0000259" key="7">
    <source>
        <dbReference type="Pfam" id="PF20684"/>
    </source>
</evidence>
<accession>A0A420Q5W3</accession>
<gene>
    <name evidence="8" type="ORF">BFJ68_g12860</name>
</gene>
<dbReference type="PANTHER" id="PTHR33048">
    <property type="entry name" value="PTH11-LIKE INTEGRAL MEMBRANE PROTEIN (AFU_ORTHOLOGUE AFUA_5G11245)"/>
    <property type="match status" value="1"/>
</dbReference>
<proteinExistence type="inferred from homology"/>
<dbReference type="VEuPathDB" id="FungiDB:HZS61_005661"/>
<reference evidence="8 9" key="1">
    <citation type="journal article" date="2018" name="Sci. Rep.">
        <title>Characterisation of pathogen-specific regions and novel effector candidates in Fusarium oxysporum f. sp. cepae.</title>
        <authorList>
            <person name="Armitage A.D."/>
            <person name="Taylor A."/>
            <person name="Sobczyk M.K."/>
            <person name="Baxter L."/>
            <person name="Greenfield B.P."/>
            <person name="Bates H.J."/>
            <person name="Wilson F."/>
            <person name="Jackson A.C."/>
            <person name="Ott S."/>
            <person name="Harrison R.J."/>
            <person name="Clarkson J.P."/>
        </authorList>
    </citation>
    <scope>NUCLEOTIDE SEQUENCE [LARGE SCALE GENOMIC DNA]</scope>
    <source>
        <strain evidence="8 9">Fo_A28</strain>
    </source>
</reference>
<organism evidence="8 9">
    <name type="scientific">Fusarium oxysporum</name>
    <name type="common">Fusarium vascular wilt</name>
    <dbReference type="NCBI Taxonomy" id="5507"/>
    <lineage>
        <taxon>Eukaryota</taxon>
        <taxon>Fungi</taxon>
        <taxon>Dikarya</taxon>
        <taxon>Ascomycota</taxon>
        <taxon>Pezizomycotina</taxon>
        <taxon>Sordariomycetes</taxon>
        <taxon>Hypocreomycetidae</taxon>
        <taxon>Hypocreales</taxon>
        <taxon>Nectriaceae</taxon>
        <taxon>Fusarium</taxon>
        <taxon>Fusarium oxysporum species complex</taxon>
    </lineage>
</organism>
<dbReference type="EMBL" id="MRCY01000088">
    <property type="protein sequence ID" value="RKL00175.1"/>
    <property type="molecule type" value="Genomic_DNA"/>
</dbReference>
<evidence type="ECO:0000256" key="4">
    <source>
        <dbReference type="ARBA" id="ARBA00023136"/>
    </source>
</evidence>
<feature type="transmembrane region" description="Helical" evidence="6">
    <location>
        <begin position="75"/>
        <end position="96"/>
    </location>
</feature>
<dbReference type="VEuPathDB" id="FungiDB:FOXG_16597"/>
<dbReference type="InterPro" id="IPR049326">
    <property type="entry name" value="Rhodopsin_dom_fungi"/>
</dbReference>
<dbReference type="VEuPathDB" id="FungiDB:FOC4_g10002713"/>
<evidence type="ECO:0000313" key="8">
    <source>
        <dbReference type="EMBL" id="RKL00175.1"/>
    </source>
</evidence>
<evidence type="ECO:0000256" key="6">
    <source>
        <dbReference type="SAM" id="Phobius"/>
    </source>
</evidence>
<sequence>MQSAQICQYTPSLAWASAKTSRVNIYRRPMSSCMGNAHRRLREAHAAFIICNGLTKSSLLTFYLQVSPQKWFRRVIFVTIAFVVLYTIIIASLLLFGCQPRETAWDPYLFATGKCIDYAVMYIIIAVANIISDIVLFAIPMPMIVRLKIPLGQKIGLGIMLSIATM</sequence>
<keyword evidence="3 6" id="KW-1133">Transmembrane helix</keyword>
<feature type="domain" description="Rhodopsin" evidence="7">
    <location>
        <begin position="46"/>
        <end position="164"/>
    </location>
</feature>
<name>A0A420Q5W3_FUSOX</name>
<dbReference type="PANTHER" id="PTHR33048:SF124">
    <property type="entry name" value="INTEGRAL MEMBRANE PROTEIN"/>
    <property type="match status" value="1"/>
</dbReference>
<dbReference type="InterPro" id="IPR052337">
    <property type="entry name" value="SAT4-like"/>
</dbReference>
<evidence type="ECO:0000256" key="5">
    <source>
        <dbReference type="ARBA" id="ARBA00038359"/>
    </source>
</evidence>
<keyword evidence="4 6" id="KW-0472">Membrane</keyword>
<comment type="subcellular location">
    <subcellularLocation>
        <location evidence="1">Membrane</location>
        <topology evidence="1">Multi-pass membrane protein</topology>
    </subcellularLocation>
</comment>
<dbReference type="VEuPathDB" id="FungiDB:FOIG_16164"/>
<dbReference type="AlphaFoldDB" id="A0A420Q5W3"/>
<evidence type="ECO:0000256" key="1">
    <source>
        <dbReference type="ARBA" id="ARBA00004141"/>
    </source>
</evidence>
<dbReference type="Proteomes" id="UP000285860">
    <property type="component" value="Unassembled WGS sequence"/>
</dbReference>
<feature type="transmembrane region" description="Helical" evidence="6">
    <location>
        <begin position="116"/>
        <end position="139"/>
    </location>
</feature>
<dbReference type="VEuPathDB" id="FungiDB:FOMG_13474"/>
<protein>
    <recommendedName>
        <fullName evidence="7">Rhodopsin domain-containing protein</fullName>
    </recommendedName>
</protein>
<dbReference type="VEuPathDB" id="FungiDB:FOZG_16538"/>
<comment type="caution">
    <text evidence="8">The sequence shown here is derived from an EMBL/GenBank/DDBJ whole genome shotgun (WGS) entry which is preliminary data.</text>
</comment>
<evidence type="ECO:0000256" key="3">
    <source>
        <dbReference type="ARBA" id="ARBA00022989"/>
    </source>
</evidence>
<dbReference type="Pfam" id="PF20684">
    <property type="entry name" value="Fung_rhodopsin"/>
    <property type="match status" value="1"/>
</dbReference>
<comment type="similarity">
    <text evidence="5">Belongs to the SAT4 family.</text>
</comment>
<dbReference type="GO" id="GO:0016020">
    <property type="term" value="C:membrane"/>
    <property type="evidence" value="ECO:0007669"/>
    <property type="project" value="UniProtKB-SubCell"/>
</dbReference>
<feature type="transmembrane region" description="Helical" evidence="6">
    <location>
        <begin position="44"/>
        <end position="63"/>
    </location>
</feature>
<evidence type="ECO:0000256" key="2">
    <source>
        <dbReference type="ARBA" id="ARBA00022692"/>
    </source>
</evidence>
<dbReference type="VEuPathDB" id="FungiDB:FOC1_g10008804"/>
<keyword evidence="2 6" id="KW-0812">Transmembrane</keyword>
<evidence type="ECO:0000313" key="9">
    <source>
        <dbReference type="Proteomes" id="UP000285860"/>
    </source>
</evidence>